<name>A0A4P6JNJ4_KTERU</name>
<dbReference type="KEGG" id="kbs:EPA93_12905"/>
<dbReference type="OrthoDB" id="5643411at2"/>
<proteinExistence type="predicted"/>
<reference evidence="1 2" key="1">
    <citation type="submission" date="2019-01" db="EMBL/GenBank/DDBJ databases">
        <title>Ktedonosporobacter rubrisoli SCAWS-G2.</title>
        <authorList>
            <person name="Huang Y."/>
            <person name="Yan B."/>
        </authorList>
    </citation>
    <scope>NUCLEOTIDE SEQUENCE [LARGE SCALE GENOMIC DNA]</scope>
    <source>
        <strain evidence="1 2">SCAWS-G2</strain>
    </source>
</reference>
<accession>A0A4P6JNJ4</accession>
<gene>
    <name evidence="1" type="ORF">EPA93_12905</name>
</gene>
<dbReference type="RefSeq" id="WP_129887918.1">
    <property type="nucleotide sequence ID" value="NZ_CP035758.1"/>
</dbReference>
<sequence length="137" mass="15674">MPEASEADLQRSARKKLASIDERIAYYCRGLLEHGSGKLERQVRFLCTDLWPTLYQLLTIQEQDGLRIWKLPKPEAIALLSQESQLAQTASAFYQALHLYYPQATSVEDAIRVIEAGIAFFEEARVWWLECGEGKLL</sequence>
<protein>
    <submittedName>
        <fullName evidence="1">Uncharacterized protein</fullName>
    </submittedName>
</protein>
<dbReference type="AlphaFoldDB" id="A0A4P6JNJ4"/>
<dbReference type="EMBL" id="CP035758">
    <property type="protein sequence ID" value="QBD76854.1"/>
    <property type="molecule type" value="Genomic_DNA"/>
</dbReference>
<dbReference type="Proteomes" id="UP000290365">
    <property type="component" value="Chromosome"/>
</dbReference>
<evidence type="ECO:0000313" key="1">
    <source>
        <dbReference type="EMBL" id="QBD76854.1"/>
    </source>
</evidence>
<keyword evidence="2" id="KW-1185">Reference proteome</keyword>
<organism evidence="1 2">
    <name type="scientific">Ktedonosporobacter rubrisoli</name>
    <dbReference type="NCBI Taxonomy" id="2509675"/>
    <lineage>
        <taxon>Bacteria</taxon>
        <taxon>Bacillati</taxon>
        <taxon>Chloroflexota</taxon>
        <taxon>Ktedonobacteria</taxon>
        <taxon>Ktedonobacterales</taxon>
        <taxon>Ktedonosporobacteraceae</taxon>
        <taxon>Ktedonosporobacter</taxon>
    </lineage>
</organism>
<evidence type="ECO:0000313" key="2">
    <source>
        <dbReference type="Proteomes" id="UP000290365"/>
    </source>
</evidence>